<comment type="subcellular location">
    <subcellularLocation>
        <location evidence="1">Cell outer membrane</location>
        <topology evidence="1">Lipid-anchor</topology>
    </subcellularLocation>
</comment>
<reference evidence="8 9" key="1">
    <citation type="submission" date="2017-07" db="EMBL/GenBank/DDBJ databases">
        <title>Complete genome sequence of Oryzomicrobium terrae TPP412.</title>
        <authorList>
            <person name="Chiu L.-W."/>
            <person name="Lo K.-J."/>
            <person name="Tsai Y.-M."/>
            <person name="Lin S.-S."/>
            <person name="Kuo C.-H."/>
            <person name="Liu C.-T."/>
        </authorList>
    </citation>
    <scope>NUCLEOTIDE SEQUENCE [LARGE SCALE GENOMIC DNA]</scope>
    <source>
        <strain evidence="8 9">TPP412</strain>
    </source>
</reference>
<evidence type="ECO:0000256" key="1">
    <source>
        <dbReference type="ARBA" id="ARBA00004459"/>
    </source>
</evidence>
<dbReference type="InterPro" id="IPR032831">
    <property type="entry name" value="LptM_cons"/>
</dbReference>
<dbReference type="PROSITE" id="PS51257">
    <property type="entry name" value="PROKAR_LIPOPROTEIN"/>
    <property type="match status" value="1"/>
</dbReference>
<organism evidence="8 9">
    <name type="scientific">Oryzomicrobium terrae</name>
    <dbReference type="NCBI Taxonomy" id="1735038"/>
    <lineage>
        <taxon>Bacteria</taxon>
        <taxon>Pseudomonadati</taxon>
        <taxon>Pseudomonadota</taxon>
        <taxon>Betaproteobacteria</taxon>
        <taxon>Rhodocyclales</taxon>
        <taxon>Rhodocyclaceae</taxon>
        <taxon>Oryzomicrobium</taxon>
    </lineage>
</organism>
<dbReference type="RefSeq" id="WP_223115981.1">
    <property type="nucleotide sequence ID" value="NZ_CP022579.1"/>
</dbReference>
<evidence type="ECO:0000256" key="3">
    <source>
        <dbReference type="ARBA" id="ARBA00023136"/>
    </source>
</evidence>
<keyword evidence="3" id="KW-0472">Membrane</keyword>
<evidence type="ECO:0000256" key="2">
    <source>
        <dbReference type="ARBA" id="ARBA00022729"/>
    </source>
</evidence>
<dbReference type="NCBIfam" id="NF047847">
    <property type="entry name" value="SS_mature_LptM"/>
    <property type="match status" value="1"/>
</dbReference>
<proteinExistence type="predicted"/>
<dbReference type="Proteomes" id="UP000323671">
    <property type="component" value="Chromosome"/>
</dbReference>
<feature type="region of interest" description="Disordered" evidence="7">
    <location>
        <begin position="24"/>
        <end position="104"/>
    </location>
</feature>
<keyword evidence="2" id="KW-0732">Signal</keyword>
<evidence type="ECO:0000256" key="7">
    <source>
        <dbReference type="SAM" id="MobiDB-lite"/>
    </source>
</evidence>
<dbReference type="Pfam" id="PF13627">
    <property type="entry name" value="LptM_cons"/>
    <property type="match status" value="1"/>
</dbReference>
<protein>
    <recommendedName>
        <fullName evidence="10">Lipoprotein</fullName>
    </recommendedName>
</protein>
<evidence type="ECO:0000256" key="4">
    <source>
        <dbReference type="ARBA" id="ARBA00023139"/>
    </source>
</evidence>
<dbReference type="EMBL" id="CP022579">
    <property type="protein sequence ID" value="QEL63792.1"/>
    <property type="molecule type" value="Genomic_DNA"/>
</dbReference>
<keyword evidence="4" id="KW-0564">Palmitate</keyword>
<keyword evidence="5" id="KW-0998">Cell outer membrane</keyword>
<evidence type="ECO:0008006" key="10">
    <source>
        <dbReference type="Google" id="ProtNLM"/>
    </source>
</evidence>
<evidence type="ECO:0000313" key="8">
    <source>
        <dbReference type="EMBL" id="QEL63792.1"/>
    </source>
</evidence>
<sequence>MIKNSRPRPNGILALSLLGLALTGCGTKGPLTLPPGQGLTPAHTPIVPVVGVGIVPPGGPVPAAKPAARPDAPASATTPDGSTAPTPPSATGTPANTASPASQP</sequence>
<keyword evidence="6" id="KW-0449">Lipoprotein</keyword>
<accession>A0A5C1E4G2</accession>
<evidence type="ECO:0000313" key="9">
    <source>
        <dbReference type="Proteomes" id="UP000323671"/>
    </source>
</evidence>
<name>A0A5C1E4G2_9RHOO</name>
<dbReference type="KEGG" id="otr:OTERR_03160"/>
<evidence type="ECO:0000256" key="6">
    <source>
        <dbReference type="ARBA" id="ARBA00023288"/>
    </source>
</evidence>
<dbReference type="AlphaFoldDB" id="A0A5C1E4G2"/>
<gene>
    <name evidence="8" type="ORF">OTERR_03160</name>
</gene>
<keyword evidence="9" id="KW-1185">Reference proteome</keyword>
<evidence type="ECO:0000256" key="5">
    <source>
        <dbReference type="ARBA" id="ARBA00023237"/>
    </source>
</evidence>